<evidence type="ECO:0000256" key="1">
    <source>
        <dbReference type="ARBA" id="ARBA00001165"/>
    </source>
</evidence>
<dbReference type="HAMAP" id="MF_00675">
    <property type="entry name" value="UxaC"/>
    <property type="match status" value="1"/>
</dbReference>
<name>A0A0B9G5I8_9GAMM</name>
<comment type="caution">
    <text evidence="8">The sequence shown here is derived from an EMBL/GenBank/DDBJ whole genome shotgun (WGS) entry which is preliminary data.</text>
</comment>
<evidence type="ECO:0000313" key="8">
    <source>
        <dbReference type="EMBL" id="KHT64008.1"/>
    </source>
</evidence>
<dbReference type="Gene3D" id="1.10.2020.10">
    <property type="entry name" value="uronate isomerase, domain 2, chain A"/>
    <property type="match status" value="1"/>
</dbReference>
<dbReference type="GO" id="GO:0019698">
    <property type="term" value="P:D-galacturonate catabolic process"/>
    <property type="evidence" value="ECO:0007669"/>
    <property type="project" value="TreeGrafter"/>
</dbReference>
<dbReference type="Pfam" id="PF02614">
    <property type="entry name" value="UxaC"/>
    <property type="match status" value="1"/>
</dbReference>
<dbReference type="UniPathway" id="UPA00246"/>
<accession>A0A0B9G5I8</accession>
<comment type="catalytic activity">
    <reaction evidence="7">
        <text>aldehydo-D-galacturonate = keto-D-tagaturonate</text>
        <dbReference type="Rhea" id="RHEA:27702"/>
        <dbReference type="ChEBI" id="CHEBI:12952"/>
        <dbReference type="ChEBI" id="CHEBI:17886"/>
    </reaction>
</comment>
<dbReference type="Gene3D" id="3.20.20.140">
    <property type="entry name" value="Metal-dependent hydrolases"/>
    <property type="match status" value="1"/>
</dbReference>
<dbReference type="EC" id="5.3.1.12" evidence="4 7"/>
<evidence type="ECO:0000256" key="6">
    <source>
        <dbReference type="ARBA" id="ARBA00023235"/>
    </source>
</evidence>
<keyword evidence="6 7" id="KW-0413">Isomerase</keyword>
<dbReference type="PANTHER" id="PTHR30068:SF4">
    <property type="entry name" value="URONATE ISOMERASE"/>
    <property type="match status" value="1"/>
</dbReference>
<comment type="similarity">
    <text evidence="3 7">Belongs to the metallo-dependent hydrolases superfamily. Uronate isomerase family.</text>
</comment>
<evidence type="ECO:0000313" key="9">
    <source>
        <dbReference type="Proteomes" id="UP000031278"/>
    </source>
</evidence>
<comment type="catalytic activity">
    <reaction evidence="1 7">
        <text>D-glucuronate = D-fructuronate</text>
        <dbReference type="Rhea" id="RHEA:13049"/>
        <dbReference type="ChEBI" id="CHEBI:58720"/>
        <dbReference type="ChEBI" id="CHEBI:59863"/>
        <dbReference type="EC" id="5.3.1.12"/>
    </reaction>
</comment>
<dbReference type="AlphaFoldDB" id="A0A0B9G5I8"/>
<dbReference type="InterPro" id="IPR032466">
    <property type="entry name" value="Metal_Hydrolase"/>
</dbReference>
<dbReference type="PANTHER" id="PTHR30068">
    <property type="entry name" value="URONATE ISOMERASE"/>
    <property type="match status" value="1"/>
</dbReference>
<comment type="pathway">
    <text evidence="2 7">Carbohydrate metabolism; pentose and glucuronate interconversion.</text>
</comment>
<evidence type="ECO:0000256" key="2">
    <source>
        <dbReference type="ARBA" id="ARBA00004892"/>
    </source>
</evidence>
<protein>
    <recommendedName>
        <fullName evidence="5 7">Uronate isomerase</fullName>
        <ecNumber evidence="4 7">5.3.1.12</ecNumber>
    </recommendedName>
    <alternativeName>
        <fullName evidence="7">Glucuronate isomerase</fullName>
    </alternativeName>
    <alternativeName>
        <fullName evidence="7">Uronic isomerase</fullName>
    </alternativeName>
</protein>
<dbReference type="NCBIfam" id="NF002794">
    <property type="entry name" value="PRK02925.1"/>
    <property type="match status" value="1"/>
</dbReference>
<dbReference type="Proteomes" id="UP000031278">
    <property type="component" value="Unassembled WGS sequence"/>
</dbReference>
<evidence type="ECO:0000256" key="4">
    <source>
        <dbReference type="ARBA" id="ARBA00012546"/>
    </source>
</evidence>
<dbReference type="GO" id="GO:0008880">
    <property type="term" value="F:glucuronate isomerase activity"/>
    <property type="evidence" value="ECO:0007669"/>
    <property type="project" value="UniProtKB-UniRule"/>
</dbReference>
<dbReference type="EMBL" id="JWLZ01000135">
    <property type="protein sequence ID" value="KHT64008.1"/>
    <property type="molecule type" value="Genomic_DNA"/>
</dbReference>
<gene>
    <name evidence="7" type="primary">uxaC</name>
    <name evidence="8" type="ORF">RJ45_08895</name>
</gene>
<evidence type="ECO:0000256" key="3">
    <source>
        <dbReference type="ARBA" id="ARBA00008397"/>
    </source>
</evidence>
<organism evidence="8 9">
    <name type="scientific">Photobacterium gaetbulicola</name>
    <dbReference type="NCBI Taxonomy" id="1295392"/>
    <lineage>
        <taxon>Bacteria</taxon>
        <taxon>Pseudomonadati</taxon>
        <taxon>Pseudomonadota</taxon>
        <taxon>Gammaproteobacteria</taxon>
        <taxon>Vibrionales</taxon>
        <taxon>Vibrionaceae</taxon>
        <taxon>Photobacterium</taxon>
    </lineage>
</organism>
<evidence type="ECO:0000256" key="5">
    <source>
        <dbReference type="ARBA" id="ARBA00020555"/>
    </source>
</evidence>
<dbReference type="SUPFAM" id="SSF51556">
    <property type="entry name" value="Metallo-dependent hydrolases"/>
    <property type="match status" value="1"/>
</dbReference>
<reference evidence="8 9" key="1">
    <citation type="submission" date="2014-12" db="EMBL/GenBank/DDBJ databases">
        <title>Genome sequencing of Photobacterium gaetbulicola AD005a.</title>
        <authorList>
            <person name="Adrian T.G.S."/>
            <person name="Chan K.G."/>
        </authorList>
    </citation>
    <scope>NUCLEOTIDE SEQUENCE [LARGE SCALE GENOMIC DNA]</scope>
    <source>
        <strain evidence="8 9">AD005a</strain>
    </source>
</reference>
<proteinExistence type="inferred from homology"/>
<dbReference type="InterPro" id="IPR003766">
    <property type="entry name" value="Uronate_isomerase"/>
</dbReference>
<evidence type="ECO:0000256" key="7">
    <source>
        <dbReference type="HAMAP-Rule" id="MF_00675"/>
    </source>
</evidence>
<dbReference type="GO" id="GO:0042840">
    <property type="term" value="P:D-glucuronate catabolic process"/>
    <property type="evidence" value="ECO:0007669"/>
    <property type="project" value="TreeGrafter"/>
</dbReference>
<sequence length="475" mass="54558">MFFKGNTMTKKFLDDNFLLSNEIAQHLYHDYAKSLPIIDYHNHLSPKEIYDDVQFSSIAEAWLGHDHYKWRAMRANGIDESFITGDADSREKFEKWCQSVPYLIGNPLYHWNHLELQRYFDIDLTINEQNAAQIWETCNEQLNQPSHSARNLLRMMNVESLCTTDDPLSDLEYHKALADEGFEVKVLPTFRSDDLFYIENTNKFLSWVSALAEKTDINITSLDELFSALDQRFTYFHEVGCRLSDMGVKVVPYAASTVEDADLVFKKVLAGEAINAHEVEVFKTQIFHFIGLKNHQLGWTMQLHIGVLQDPNARRFEELGGATGFSSMDDQTFAANLANLLSDLDYKRQLSKTIVYCLNPRDNAMVATLIGAFQDSDFGPGKIQFGSGWWFNDQKLGMIDQLTTLGNLGMLGRFVGMLTDSRSLLSMPRHEYFRRILCNLLGQWVKDGELPNDEALLKQTVEGICYYNAKQYFNL</sequence>